<protein>
    <recommendedName>
        <fullName evidence="4">Salivary secreted peptide</fullName>
    </recommendedName>
</protein>
<feature type="chain" id="PRO_5005874048" description="Salivary secreted peptide" evidence="1">
    <location>
        <begin position="22"/>
        <end position="126"/>
    </location>
</feature>
<keyword evidence="3" id="KW-1185">Reference proteome</keyword>
<evidence type="ECO:0000313" key="2">
    <source>
        <dbReference type="EMBL" id="KPJ03560.1"/>
    </source>
</evidence>
<evidence type="ECO:0008006" key="4">
    <source>
        <dbReference type="Google" id="ProtNLM"/>
    </source>
</evidence>
<evidence type="ECO:0000256" key="1">
    <source>
        <dbReference type="SAM" id="SignalP"/>
    </source>
</evidence>
<dbReference type="EMBL" id="KQ459166">
    <property type="protein sequence ID" value="KPJ03560.1"/>
    <property type="molecule type" value="Genomic_DNA"/>
</dbReference>
<sequence>MVAKMRILIFVVLLLLSVTNSHDLFLGYPDVSSKLIYSKIHQENPAIWVRSETFTVNCSRNEIINAIKIVDLRDDKWGECYIKGGGIGQKFVKIELDSPSVFRGYNFWVEVYAIQTSYFMYNHGKK</sequence>
<accession>A0A0N1IN57</accession>
<feature type="signal peptide" evidence="1">
    <location>
        <begin position="1"/>
        <end position="21"/>
    </location>
</feature>
<keyword evidence="1" id="KW-0732">Signal</keyword>
<dbReference type="InterPro" id="IPR031734">
    <property type="entry name" value="MBF2"/>
</dbReference>
<name>A0A0N1IN57_PAPXU</name>
<dbReference type="Proteomes" id="UP000053268">
    <property type="component" value="Unassembled WGS sequence"/>
</dbReference>
<dbReference type="Pfam" id="PF15868">
    <property type="entry name" value="MBF2"/>
    <property type="match status" value="1"/>
</dbReference>
<reference evidence="2 3" key="1">
    <citation type="journal article" date="2015" name="Nat. Commun.">
        <title>Outbred genome sequencing and CRISPR/Cas9 gene editing in butterflies.</title>
        <authorList>
            <person name="Li X."/>
            <person name="Fan D."/>
            <person name="Zhang W."/>
            <person name="Liu G."/>
            <person name="Zhang L."/>
            <person name="Zhao L."/>
            <person name="Fang X."/>
            <person name="Chen L."/>
            <person name="Dong Y."/>
            <person name="Chen Y."/>
            <person name="Ding Y."/>
            <person name="Zhao R."/>
            <person name="Feng M."/>
            <person name="Zhu Y."/>
            <person name="Feng Y."/>
            <person name="Jiang X."/>
            <person name="Zhu D."/>
            <person name="Xiang H."/>
            <person name="Feng X."/>
            <person name="Li S."/>
            <person name="Wang J."/>
            <person name="Zhang G."/>
            <person name="Kronforst M.R."/>
            <person name="Wang W."/>
        </authorList>
    </citation>
    <scope>NUCLEOTIDE SEQUENCE [LARGE SCALE GENOMIC DNA]</scope>
    <source>
        <strain evidence="2">Ya'a_city_454_Px</strain>
        <tissue evidence="2">Whole body</tissue>
    </source>
</reference>
<dbReference type="AlphaFoldDB" id="A0A0N1IN57"/>
<organism evidence="2 3">
    <name type="scientific">Papilio xuthus</name>
    <name type="common">Asian swallowtail butterfly</name>
    <dbReference type="NCBI Taxonomy" id="66420"/>
    <lineage>
        <taxon>Eukaryota</taxon>
        <taxon>Metazoa</taxon>
        <taxon>Ecdysozoa</taxon>
        <taxon>Arthropoda</taxon>
        <taxon>Hexapoda</taxon>
        <taxon>Insecta</taxon>
        <taxon>Pterygota</taxon>
        <taxon>Neoptera</taxon>
        <taxon>Endopterygota</taxon>
        <taxon>Lepidoptera</taxon>
        <taxon>Glossata</taxon>
        <taxon>Ditrysia</taxon>
        <taxon>Papilionoidea</taxon>
        <taxon>Papilionidae</taxon>
        <taxon>Papilioninae</taxon>
        <taxon>Papilio</taxon>
    </lineage>
</organism>
<proteinExistence type="predicted"/>
<evidence type="ECO:0000313" key="3">
    <source>
        <dbReference type="Proteomes" id="UP000053268"/>
    </source>
</evidence>
<gene>
    <name evidence="2" type="ORF">RR46_01631</name>
</gene>